<evidence type="ECO:0000259" key="5">
    <source>
        <dbReference type="SMART" id="SM00864"/>
    </source>
</evidence>
<feature type="region of interest" description="Disordered" evidence="4">
    <location>
        <begin position="343"/>
        <end position="362"/>
    </location>
</feature>
<keyword evidence="7" id="KW-0132">Cell division</keyword>
<dbReference type="Pfam" id="PF12327">
    <property type="entry name" value="FtsZ_C"/>
    <property type="match status" value="1"/>
</dbReference>
<keyword evidence="7" id="KW-0378">Hydrolase</keyword>
<dbReference type="GO" id="GO:0003924">
    <property type="term" value="F:GTPase activity"/>
    <property type="evidence" value="ECO:0007669"/>
    <property type="project" value="InterPro"/>
</dbReference>
<dbReference type="InterPro" id="IPR000158">
    <property type="entry name" value="Cell_div_FtsZ"/>
</dbReference>
<dbReference type="CDD" id="cd02201">
    <property type="entry name" value="FtsZ_type1"/>
    <property type="match status" value="1"/>
</dbReference>
<dbReference type="GO" id="GO:0051301">
    <property type="term" value="P:cell division"/>
    <property type="evidence" value="ECO:0007669"/>
    <property type="project" value="UniProtKB-KW"/>
</dbReference>
<keyword evidence="3" id="KW-0342">GTP-binding</keyword>
<dbReference type="Pfam" id="PF00091">
    <property type="entry name" value="Tubulin"/>
    <property type="match status" value="1"/>
</dbReference>
<organism evidence="7">
    <name type="scientific">hydrothermal vent metagenome</name>
    <dbReference type="NCBI Taxonomy" id="652676"/>
    <lineage>
        <taxon>unclassified sequences</taxon>
        <taxon>metagenomes</taxon>
        <taxon>ecological metagenomes</taxon>
    </lineage>
</organism>
<dbReference type="InterPro" id="IPR018316">
    <property type="entry name" value="Tubulin/FtsZ_2-layer-sand-dom"/>
</dbReference>
<dbReference type="HAMAP" id="MF_00909">
    <property type="entry name" value="FtsZ"/>
    <property type="match status" value="1"/>
</dbReference>
<comment type="similarity">
    <text evidence="1">Belongs to the FtsZ family.</text>
</comment>
<evidence type="ECO:0000259" key="6">
    <source>
        <dbReference type="SMART" id="SM00865"/>
    </source>
</evidence>
<feature type="domain" description="Tubulin/FtsZ GTPase" evidence="5">
    <location>
        <begin position="26"/>
        <end position="218"/>
    </location>
</feature>
<sequence>MENDLFNPDNIKVQMPSKVLSQNEAKITVIGVGGGGCNMINHMIREGVHKIDLVVANTDLQALKESLAPRTLQLGPELTRGLGAGMKPEVGREAAIESIEEIKNIVEGSDIVFIAAGLGGGTGTGAASVIAQSAKEAGALTVLVVTKPFKWEGKKRIALAQLGLDELKNVSDSHMVISNDKLMNMIDENTGMQDAFRMVDNVLYQAVHGMSEIILKPGAGGVNLDFADVQTVMQHKGMAIMGIGTAKGDNAAKKALDNAIKSPLLDEISLSGAQGVMVHWTISPNVSMFAISNVMEHITDSIEGNPHIMFGETYDNTLNNDEVKITIVATGFKETHCAIKEEKSTSPLDTKSSNISSTDKNYYDIPPSMRGYSIKYRLNQSS</sequence>
<dbReference type="InterPro" id="IPR037103">
    <property type="entry name" value="Tubulin/FtsZ-like_C"/>
</dbReference>
<dbReference type="Gene3D" id="3.30.1330.20">
    <property type="entry name" value="Tubulin/FtsZ, C-terminal domain"/>
    <property type="match status" value="1"/>
</dbReference>
<dbReference type="NCBIfam" id="TIGR00065">
    <property type="entry name" value="ftsZ"/>
    <property type="match status" value="1"/>
</dbReference>
<dbReference type="SMART" id="SM00864">
    <property type="entry name" value="Tubulin"/>
    <property type="match status" value="1"/>
</dbReference>
<proteinExistence type="inferred from homology"/>
<accession>A0A3B1E125</accession>
<dbReference type="EC" id="3.4.24.-" evidence="7"/>
<evidence type="ECO:0000313" key="7">
    <source>
        <dbReference type="EMBL" id="VAY87032.1"/>
    </source>
</evidence>
<dbReference type="PRINTS" id="PR00423">
    <property type="entry name" value="CELLDVISFTSZ"/>
</dbReference>
<dbReference type="AlphaFoldDB" id="A0A3B1E125"/>
<dbReference type="SMART" id="SM00865">
    <property type="entry name" value="Tubulin_C"/>
    <property type="match status" value="1"/>
</dbReference>
<gene>
    <name evidence="7" type="ORF">MNB_ARC-1_619</name>
</gene>
<name>A0A3B1E125_9ZZZZ</name>
<dbReference type="GO" id="GO:0032153">
    <property type="term" value="C:cell division site"/>
    <property type="evidence" value="ECO:0007669"/>
    <property type="project" value="TreeGrafter"/>
</dbReference>
<dbReference type="SUPFAM" id="SSF55307">
    <property type="entry name" value="Tubulin C-terminal domain-like"/>
    <property type="match status" value="1"/>
</dbReference>
<evidence type="ECO:0000256" key="2">
    <source>
        <dbReference type="ARBA" id="ARBA00022741"/>
    </source>
</evidence>
<protein>
    <submittedName>
        <fullName evidence="7">Cell division protein FtsZ</fullName>
        <ecNumber evidence="7">3.4.24.-</ecNumber>
    </submittedName>
</protein>
<dbReference type="InterPro" id="IPR045061">
    <property type="entry name" value="FtsZ/CetZ"/>
</dbReference>
<dbReference type="FunFam" id="3.40.50.1440:FF:000001">
    <property type="entry name" value="Cell division protein FtsZ"/>
    <property type="match status" value="1"/>
</dbReference>
<dbReference type="InterPro" id="IPR008280">
    <property type="entry name" value="Tub_FtsZ_C"/>
</dbReference>
<dbReference type="EMBL" id="UOYO01000020">
    <property type="protein sequence ID" value="VAY87032.1"/>
    <property type="molecule type" value="Genomic_DNA"/>
</dbReference>
<evidence type="ECO:0000256" key="1">
    <source>
        <dbReference type="ARBA" id="ARBA00009690"/>
    </source>
</evidence>
<dbReference type="SUPFAM" id="SSF52490">
    <property type="entry name" value="Tubulin nucleotide-binding domain-like"/>
    <property type="match status" value="1"/>
</dbReference>
<evidence type="ECO:0000256" key="3">
    <source>
        <dbReference type="ARBA" id="ARBA00023134"/>
    </source>
</evidence>
<dbReference type="InterPro" id="IPR024757">
    <property type="entry name" value="FtsZ_C"/>
</dbReference>
<dbReference type="PANTHER" id="PTHR30314:SF3">
    <property type="entry name" value="MITOCHONDRIAL DIVISION PROTEIN FSZA"/>
    <property type="match status" value="1"/>
</dbReference>
<dbReference type="PANTHER" id="PTHR30314">
    <property type="entry name" value="CELL DIVISION PROTEIN FTSZ-RELATED"/>
    <property type="match status" value="1"/>
</dbReference>
<dbReference type="InterPro" id="IPR003008">
    <property type="entry name" value="Tubulin_FtsZ_GTPase"/>
</dbReference>
<feature type="domain" description="Tubulin/FtsZ 2-layer sandwich" evidence="6">
    <location>
        <begin position="222"/>
        <end position="341"/>
    </location>
</feature>
<dbReference type="InterPro" id="IPR036525">
    <property type="entry name" value="Tubulin/FtsZ_GTPase_sf"/>
</dbReference>
<feature type="compositionally biased region" description="Polar residues" evidence="4">
    <location>
        <begin position="345"/>
        <end position="360"/>
    </location>
</feature>
<dbReference type="GO" id="GO:0005737">
    <property type="term" value="C:cytoplasm"/>
    <property type="evidence" value="ECO:0007669"/>
    <property type="project" value="TreeGrafter"/>
</dbReference>
<reference evidence="7" key="1">
    <citation type="submission" date="2018-10" db="EMBL/GenBank/DDBJ databases">
        <authorList>
            <person name="Aoki K."/>
        </authorList>
    </citation>
    <scope>NUCLEOTIDE SEQUENCE</scope>
</reference>
<dbReference type="Gene3D" id="3.40.50.1440">
    <property type="entry name" value="Tubulin/FtsZ, GTPase domain"/>
    <property type="match status" value="1"/>
</dbReference>
<dbReference type="GO" id="GO:0005525">
    <property type="term" value="F:GTP binding"/>
    <property type="evidence" value="ECO:0007669"/>
    <property type="project" value="UniProtKB-KW"/>
</dbReference>
<keyword evidence="7" id="KW-0131">Cell cycle</keyword>
<keyword evidence="2" id="KW-0547">Nucleotide-binding</keyword>
<evidence type="ECO:0000256" key="4">
    <source>
        <dbReference type="SAM" id="MobiDB-lite"/>
    </source>
</evidence>